<feature type="compositionally biased region" description="Basic and acidic residues" evidence="5">
    <location>
        <begin position="139"/>
        <end position="160"/>
    </location>
</feature>
<protein>
    <recommendedName>
        <fullName evidence="6">EngB-type G domain-containing protein</fullName>
    </recommendedName>
</protein>
<dbReference type="Pfam" id="PF01926">
    <property type="entry name" value="MMR_HSR1"/>
    <property type="match status" value="1"/>
</dbReference>
<keyword evidence="8" id="KW-1185">Reference proteome</keyword>
<sequence length="682" mass="72278">MRSSRDYGPPRALSFLPTPPPVHPTTANLTTDTTKLDLTRSAGLFRSPKFLYSAPRFLHLPINTRVPEICLLGRSNVGKSTLINALSGLGGKKAGTSHGSKNNRAGVAITSAWAGCTKTMNAYGFGPPLSVKPLSRAEQQARKEAGRGRAERRGKEGVRREPLPAHSLVLMDMPGYGMNSRADWGEEILKYLNRREILKGAVLLVDAVAGIKDGDRMVLEVLRDAGLKTSVVLTKADKMVSDSDAAVWQASGPLRQACVHVWEEIRRVEKGGESDWFEGDGWNPEIFVTGAGDPKLGGMGVDGARLSICRLAGHVAEPKRTVDVPQPEMVPFDQLVFGPSSVPDFESKPSEVAEPKVHVGRGRTRPGRPARPVRPQKEIDDMAALEAAMKQFKPIAPEPQIIEVVHGPQAGHPFPLAHPGEVLTVRPGRVPALRPHEDLPGLDGPPRPGGLEAQVLLAVLRHAPPVRVPVVDLGLPVGPLQGLVGRGAGVDHVDVVKEQTPDEGGGEHGQDGDGAHADVVLQAPGPDDEVGGPVVTLCRGRPDGEVRMAGGHLGAEEGQADVCAVCGEEGRAEEEKDEPVKVPLPDAAVDEDAVVVGPRYAVLADGAMLGTGRLQKPAGAAVGARVEQGVVIRVLGHLLLVVLRRDIARVGHDGEVEEEVGADDGDAAYDLLNGAELWPDCG</sequence>
<keyword evidence="2" id="KW-0547">Nucleotide-binding</keyword>
<feature type="domain" description="EngB-type G" evidence="6">
    <location>
        <begin position="65"/>
        <end position="317"/>
    </location>
</feature>
<dbReference type="STRING" id="356882.A0A423VY82"/>
<feature type="region of interest" description="Disordered" evidence="5">
    <location>
        <begin position="498"/>
        <end position="532"/>
    </location>
</feature>
<keyword evidence="4" id="KW-0342">GTP-binding</keyword>
<dbReference type="PANTHER" id="PTHR46498:SF1">
    <property type="entry name" value="GTP-BINDING PROTEIN 8"/>
    <property type="match status" value="1"/>
</dbReference>
<comment type="caution">
    <text evidence="7">The sequence shown here is derived from an EMBL/GenBank/DDBJ whole genome shotgun (WGS) entry which is preliminary data.</text>
</comment>
<feature type="region of interest" description="Disordered" evidence="5">
    <location>
        <begin position="344"/>
        <end position="374"/>
    </location>
</feature>
<dbReference type="InterPro" id="IPR006073">
    <property type="entry name" value="GTP-bd"/>
</dbReference>
<evidence type="ECO:0000313" key="8">
    <source>
        <dbReference type="Proteomes" id="UP000283895"/>
    </source>
</evidence>
<evidence type="ECO:0000256" key="4">
    <source>
        <dbReference type="ARBA" id="ARBA00023134"/>
    </source>
</evidence>
<dbReference type="PANTHER" id="PTHR46498">
    <property type="entry name" value="GTP-BINDING PROTEIN 8"/>
    <property type="match status" value="1"/>
</dbReference>
<feature type="region of interest" description="Disordered" evidence="5">
    <location>
        <begin position="1"/>
        <end position="24"/>
    </location>
</feature>
<evidence type="ECO:0000256" key="3">
    <source>
        <dbReference type="ARBA" id="ARBA00022842"/>
    </source>
</evidence>
<dbReference type="PROSITE" id="PS51706">
    <property type="entry name" value="G_ENGB"/>
    <property type="match status" value="1"/>
</dbReference>
<evidence type="ECO:0000259" key="6">
    <source>
        <dbReference type="PROSITE" id="PS51706"/>
    </source>
</evidence>
<dbReference type="GO" id="GO:0005739">
    <property type="term" value="C:mitochondrion"/>
    <property type="evidence" value="ECO:0007669"/>
    <property type="project" value="TreeGrafter"/>
</dbReference>
<dbReference type="AlphaFoldDB" id="A0A423VY82"/>
<feature type="compositionally biased region" description="Basic residues" evidence="5">
    <location>
        <begin position="358"/>
        <end position="368"/>
    </location>
</feature>
<reference evidence="7 8" key="1">
    <citation type="submission" date="2015-09" db="EMBL/GenBank/DDBJ databases">
        <title>Host preference determinants of Valsa canker pathogens revealed by comparative genomics.</title>
        <authorList>
            <person name="Yin Z."/>
            <person name="Huang L."/>
        </authorList>
    </citation>
    <scope>NUCLEOTIDE SEQUENCE [LARGE SCALE GENOMIC DNA]</scope>
    <source>
        <strain evidence="7 8">03-1</strain>
    </source>
</reference>
<keyword evidence="1" id="KW-0479">Metal-binding</keyword>
<feature type="compositionally biased region" description="Basic and acidic residues" evidence="5">
    <location>
        <begin position="345"/>
        <end position="357"/>
    </location>
</feature>
<accession>A0A423VY82</accession>
<dbReference type="InterPro" id="IPR052279">
    <property type="entry name" value="EngB_GTPase"/>
</dbReference>
<dbReference type="Proteomes" id="UP000283895">
    <property type="component" value="Unassembled WGS sequence"/>
</dbReference>
<keyword evidence="3" id="KW-0460">Magnesium</keyword>
<evidence type="ECO:0000256" key="1">
    <source>
        <dbReference type="ARBA" id="ARBA00022723"/>
    </source>
</evidence>
<dbReference type="OrthoDB" id="391988at2759"/>
<dbReference type="Gene3D" id="3.40.50.300">
    <property type="entry name" value="P-loop containing nucleotide triphosphate hydrolases"/>
    <property type="match status" value="1"/>
</dbReference>
<proteinExistence type="predicted"/>
<feature type="region of interest" description="Disordered" evidence="5">
    <location>
        <begin position="135"/>
        <end position="160"/>
    </location>
</feature>
<evidence type="ECO:0000313" key="7">
    <source>
        <dbReference type="EMBL" id="ROV95980.1"/>
    </source>
</evidence>
<dbReference type="GO" id="GO:0046872">
    <property type="term" value="F:metal ion binding"/>
    <property type="evidence" value="ECO:0007669"/>
    <property type="project" value="UniProtKB-KW"/>
</dbReference>
<gene>
    <name evidence="7" type="ORF">VMCG_08010</name>
</gene>
<dbReference type="SUPFAM" id="SSF52540">
    <property type="entry name" value="P-loop containing nucleoside triphosphate hydrolases"/>
    <property type="match status" value="1"/>
</dbReference>
<organism evidence="7 8">
    <name type="scientific">Cytospora schulzeri</name>
    <dbReference type="NCBI Taxonomy" id="448051"/>
    <lineage>
        <taxon>Eukaryota</taxon>
        <taxon>Fungi</taxon>
        <taxon>Dikarya</taxon>
        <taxon>Ascomycota</taxon>
        <taxon>Pezizomycotina</taxon>
        <taxon>Sordariomycetes</taxon>
        <taxon>Sordariomycetidae</taxon>
        <taxon>Diaporthales</taxon>
        <taxon>Cytosporaceae</taxon>
        <taxon>Cytospora</taxon>
    </lineage>
</organism>
<feature type="compositionally biased region" description="Basic and acidic residues" evidence="5">
    <location>
        <begin position="498"/>
        <end position="516"/>
    </location>
</feature>
<name>A0A423VY82_9PEZI</name>
<evidence type="ECO:0000256" key="2">
    <source>
        <dbReference type="ARBA" id="ARBA00022741"/>
    </source>
</evidence>
<dbReference type="InterPro" id="IPR030393">
    <property type="entry name" value="G_ENGB_dom"/>
</dbReference>
<dbReference type="EMBL" id="LKEA01000034">
    <property type="protein sequence ID" value="ROV95980.1"/>
    <property type="molecule type" value="Genomic_DNA"/>
</dbReference>
<dbReference type="GO" id="GO:0005525">
    <property type="term" value="F:GTP binding"/>
    <property type="evidence" value="ECO:0007669"/>
    <property type="project" value="UniProtKB-KW"/>
</dbReference>
<dbReference type="InterPro" id="IPR027417">
    <property type="entry name" value="P-loop_NTPase"/>
</dbReference>
<evidence type="ECO:0000256" key="5">
    <source>
        <dbReference type="SAM" id="MobiDB-lite"/>
    </source>
</evidence>